<comment type="caution">
    <text evidence="1">The sequence shown here is derived from an EMBL/GenBank/DDBJ whole genome shotgun (WGS) entry which is preliminary data.</text>
</comment>
<proteinExistence type="predicted"/>
<reference evidence="1 2" key="1">
    <citation type="submission" date="2018-02" db="EMBL/GenBank/DDBJ databases">
        <title>Novel Leptospira species isolated from soil and water in Japan.</title>
        <authorList>
            <person name="Nakao R."/>
            <person name="Masuzawa T."/>
        </authorList>
    </citation>
    <scope>NUCLEOTIDE SEQUENCE [LARGE SCALE GENOMIC DNA]</scope>
    <source>
        <strain evidence="1 2">YH101</strain>
    </source>
</reference>
<evidence type="ECO:0000313" key="2">
    <source>
        <dbReference type="Proteomes" id="UP000245133"/>
    </source>
</evidence>
<dbReference type="EMBL" id="BFBB01000001">
    <property type="protein sequence ID" value="GBF48546.1"/>
    <property type="molecule type" value="Genomic_DNA"/>
</dbReference>
<sequence>MNACIIILKQNQIETVMWKDNQGEKRLQNSIHENLEQTFASVSRFVESAQEMIVVGESSISHDYRLWLLRNNRSLANKLIAVIQADYFAQDKLEAYKKKYFSPSSK</sequence>
<evidence type="ECO:0000313" key="1">
    <source>
        <dbReference type="EMBL" id="GBF48546.1"/>
    </source>
</evidence>
<dbReference type="AlphaFoldDB" id="A0A2P2DV77"/>
<dbReference type="Proteomes" id="UP000245133">
    <property type="component" value="Unassembled WGS sequence"/>
</dbReference>
<name>A0A2P2DV77_9LEPT</name>
<organism evidence="1 2">
    <name type="scientific">Leptospira ryugenii</name>
    <dbReference type="NCBI Taxonomy" id="1917863"/>
    <lineage>
        <taxon>Bacteria</taxon>
        <taxon>Pseudomonadati</taxon>
        <taxon>Spirochaetota</taxon>
        <taxon>Spirochaetia</taxon>
        <taxon>Leptospirales</taxon>
        <taxon>Leptospiraceae</taxon>
        <taxon>Leptospira</taxon>
    </lineage>
</organism>
<accession>A0A2P2DV77</accession>
<protein>
    <submittedName>
        <fullName evidence="1">Uncharacterized protein</fullName>
    </submittedName>
</protein>
<dbReference type="RefSeq" id="WP_108972464.1">
    <property type="nucleotide sequence ID" value="NZ_BFBB01000001.1"/>
</dbReference>
<keyword evidence="2" id="KW-1185">Reference proteome</keyword>
<gene>
    <name evidence="1" type="ORF">LPTSP4_00450</name>
</gene>